<dbReference type="InterPro" id="IPR017441">
    <property type="entry name" value="Protein_kinase_ATP_BS"/>
</dbReference>
<dbReference type="InterPro" id="IPR045269">
    <property type="entry name" value="Atg1-like"/>
</dbReference>
<dbReference type="PANTHER" id="PTHR24348">
    <property type="entry name" value="SERINE/THREONINE-PROTEIN KINASE UNC-51-RELATED"/>
    <property type="match status" value="1"/>
</dbReference>
<organism evidence="5 6">
    <name type="scientific">Campylobacter jejuni</name>
    <dbReference type="NCBI Taxonomy" id="197"/>
    <lineage>
        <taxon>Bacteria</taxon>
        <taxon>Pseudomonadati</taxon>
        <taxon>Campylobacterota</taxon>
        <taxon>Epsilonproteobacteria</taxon>
        <taxon>Campylobacterales</taxon>
        <taxon>Campylobacteraceae</taxon>
        <taxon>Campylobacter</taxon>
    </lineage>
</organism>
<keyword evidence="1" id="KW-0808">Transferase</keyword>
<dbReference type="InterPro" id="IPR008266">
    <property type="entry name" value="Tyr_kinase_AS"/>
</dbReference>
<dbReference type="GO" id="GO:0005776">
    <property type="term" value="C:autophagosome"/>
    <property type="evidence" value="ECO:0007669"/>
    <property type="project" value="TreeGrafter"/>
</dbReference>
<gene>
    <name evidence="5" type="ORF">GSU20_08810</name>
</gene>
<evidence type="ECO:0000256" key="4">
    <source>
        <dbReference type="ARBA" id="ARBA00022840"/>
    </source>
</evidence>
<dbReference type="AlphaFoldDB" id="A0A3Z8M0Y8"/>
<dbReference type="GO" id="GO:0004674">
    <property type="term" value="F:protein serine/threonine kinase activity"/>
    <property type="evidence" value="ECO:0007669"/>
    <property type="project" value="InterPro"/>
</dbReference>
<dbReference type="Gene3D" id="1.10.510.10">
    <property type="entry name" value="Transferase(Phosphotransferase) domain 1"/>
    <property type="match status" value="1"/>
</dbReference>
<sequence length="390" mass="46181">MDPIVNNHLINAYKDLESSLSQAYTDLYFCFENGKLKLVLSTLHNNIIECFKKMNSRLPSTENSNNHYWADDSRKLKFNIELALYLQKEFKDSELSFWIDEYYYNVFKQCLNFLKSSEGSEIPLGMQKITIYEAIPIFVKLNSISNPEVNKNYSLDLIGDGSYAKVYKYYDEFYKHYFALKKLNKKVNDKEIQRFIKEFNIMKQINNPYILKVYSLDENKKEYIMEYVDFTLKEYIHKNNSKLSSDERISLGIQIIKGIKTLWNKNILHRDISLKNILIKQYDDIVVIKISDFGLVKELNSELTSENTEIKGSLNEISRLQKKGFNNYDKSDEIYALSRVLYFIATGRTNLINTKCDFLEKGINDNVKNRYNNLDDLMRDFKHYIKKIYN</sequence>
<evidence type="ECO:0000256" key="3">
    <source>
        <dbReference type="ARBA" id="ARBA00022777"/>
    </source>
</evidence>
<dbReference type="InterPro" id="IPR011009">
    <property type="entry name" value="Kinase-like_dom_sf"/>
</dbReference>
<evidence type="ECO:0000313" key="6">
    <source>
        <dbReference type="Proteomes" id="UP000478805"/>
    </source>
</evidence>
<dbReference type="PROSITE" id="PS00107">
    <property type="entry name" value="PROTEIN_KINASE_ATP"/>
    <property type="match status" value="1"/>
</dbReference>
<keyword evidence="3 5" id="KW-0418">Kinase</keyword>
<keyword evidence="4" id="KW-0067">ATP-binding</keyword>
<dbReference type="GO" id="GO:0016020">
    <property type="term" value="C:membrane"/>
    <property type="evidence" value="ECO:0007669"/>
    <property type="project" value="TreeGrafter"/>
</dbReference>
<reference evidence="5 6" key="1">
    <citation type="submission" date="2020-01" db="EMBL/GenBank/DDBJ databases">
        <authorList>
            <consortium name="PulseNet: The National Subtyping Network for Foodborne Disease Surveillance"/>
            <person name="Tarr C.L."/>
            <person name="Trees E."/>
            <person name="Katz L.S."/>
            <person name="Carleton-Romer H.A."/>
            <person name="Stroika S."/>
            <person name="Kucerova Z."/>
            <person name="Roache K.F."/>
            <person name="Sabol A.L."/>
            <person name="Besser J."/>
            <person name="Gerner-Smidt P."/>
        </authorList>
    </citation>
    <scope>NUCLEOTIDE SEQUENCE [LARGE SCALE GENOMIC DNA]</scope>
    <source>
        <strain evidence="5 6">PNUSAC014094</strain>
    </source>
</reference>
<dbReference type="GO" id="GO:0005524">
    <property type="term" value="F:ATP binding"/>
    <property type="evidence" value="ECO:0007669"/>
    <property type="project" value="UniProtKB-UniRule"/>
</dbReference>
<dbReference type="PANTHER" id="PTHR24348:SF22">
    <property type="entry name" value="NON-SPECIFIC SERINE_THREONINE PROTEIN KINASE"/>
    <property type="match status" value="1"/>
</dbReference>
<evidence type="ECO:0000313" key="5">
    <source>
        <dbReference type="EMBL" id="EDP8235018.1"/>
    </source>
</evidence>
<accession>A0A3Z8M0Y8</accession>
<dbReference type="GO" id="GO:0000407">
    <property type="term" value="C:phagophore assembly site"/>
    <property type="evidence" value="ECO:0007669"/>
    <property type="project" value="TreeGrafter"/>
</dbReference>
<comment type="caution">
    <text evidence="5">The sequence shown here is derived from an EMBL/GenBank/DDBJ whole genome shotgun (WGS) entry which is preliminary data.</text>
</comment>
<dbReference type="Proteomes" id="UP000478805">
    <property type="component" value="Unassembled WGS sequence"/>
</dbReference>
<name>A0A3Z8M0Y8_CAMJU</name>
<dbReference type="EMBL" id="AANOVI010000011">
    <property type="protein sequence ID" value="EDP8235018.1"/>
    <property type="molecule type" value="Genomic_DNA"/>
</dbReference>
<proteinExistence type="predicted"/>
<dbReference type="RefSeq" id="WP_002808969.1">
    <property type="nucleotide sequence ID" value="NZ_AP028331.1"/>
</dbReference>
<dbReference type="PROSITE" id="PS00109">
    <property type="entry name" value="PROTEIN_KINASE_TYR"/>
    <property type="match status" value="1"/>
</dbReference>
<protein>
    <submittedName>
        <fullName evidence="5">Protein kinase</fullName>
    </submittedName>
</protein>
<dbReference type="Pfam" id="PF00069">
    <property type="entry name" value="Pkinase"/>
    <property type="match status" value="1"/>
</dbReference>
<dbReference type="PROSITE" id="PS50011">
    <property type="entry name" value="PROTEIN_KINASE_DOM"/>
    <property type="match status" value="1"/>
</dbReference>
<dbReference type="InterPro" id="IPR000719">
    <property type="entry name" value="Prot_kinase_dom"/>
</dbReference>
<evidence type="ECO:0000256" key="2">
    <source>
        <dbReference type="ARBA" id="ARBA00022741"/>
    </source>
</evidence>
<dbReference type="GO" id="GO:0005829">
    <property type="term" value="C:cytosol"/>
    <property type="evidence" value="ECO:0007669"/>
    <property type="project" value="TreeGrafter"/>
</dbReference>
<evidence type="ECO:0000256" key="1">
    <source>
        <dbReference type="ARBA" id="ARBA00022679"/>
    </source>
</evidence>
<dbReference type="SUPFAM" id="SSF56112">
    <property type="entry name" value="Protein kinase-like (PK-like)"/>
    <property type="match status" value="1"/>
</dbReference>
<keyword evidence="2" id="KW-0547">Nucleotide-binding</keyword>
<dbReference type="CDD" id="cd00180">
    <property type="entry name" value="PKc"/>
    <property type="match status" value="1"/>
</dbReference>